<dbReference type="InterPro" id="IPR036034">
    <property type="entry name" value="PDZ_sf"/>
</dbReference>
<reference evidence="3 4" key="1">
    <citation type="submission" date="2009-02" db="EMBL/GenBank/DDBJ databases">
        <title>Draft genome sequence of Clostridium asparagiforme (DSM 15981).</title>
        <authorList>
            <person name="Sudarsanam P."/>
            <person name="Ley R."/>
            <person name="Guruge J."/>
            <person name="Turnbaugh P.J."/>
            <person name="Mahowald M."/>
            <person name="Liep D."/>
            <person name="Gordon J."/>
        </authorList>
    </citation>
    <scope>NUCLEOTIDE SEQUENCE [LARGE SCALE GENOMIC DNA]</scope>
    <source>
        <strain evidence="3 4">DSM 15981</strain>
    </source>
</reference>
<evidence type="ECO:0000313" key="4">
    <source>
        <dbReference type="Proteomes" id="UP000004756"/>
    </source>
</evidence>
<organism evidence="3 4">
    <name type="scientific">[Clostridium] asparagiforme DSM 15981</name>
    <dbReference type="NCBI Taxonomy" id="518636"/>
    <lineage>
        <taxon>Bacteria</taxon>
        <taxon>Bacillati</taxon>
        <taxon>Bacillota</taxon>
        <taxon>Clostridia</taxon>
        <taxon>Lachnospirales</taxon>
        <taxon>Lachnospiraceae</taxon>
        <taxon>Enterocloster</taxon>
    </lineage>
</organism>
<evidence type="ECO:0000313" key="3">
    <source>
        <dbReference type="EMBL" id="EEG55997.1"/>
    </source>
</evidence>
<feature type="domain" description="Peptidase S55" evidence="2">
    <location>
        <begin position="272"/>
        <end position="514"/>
    </location>
</feature>
<dbReference type="Gene3D" id="2.30.42.10">
    <property type="match status" value="1"/>
</dbReference>
<proteinExistence type="predicted"/>
<dbReference type="MEROPS" id="S55.001"/>
<dbReference type="InterPro" id="IPR014219">
    <property type="entry name" value="SpoIVB"/>
</dbReference>
<comment type="caution">
    <text evidence="3">The sequence shown here is derived from an EMBL/GenBank/DDBJ whole genome shotgun (WGS) entry which is preliminary data.</text>
</comment>
<name>C0CY52_9FIRM</name>
<keyword evidence="3" id="KW-0378">Hydrolase</keyword>
<feature type="region of interest" description="Disordered" evidence="1">
    <location>
        <begin position="1"/>
        <end position="22"/>
    </location>
</feature>
<protein>
    <submittedName>
        <fullName evidence="3">SpoIVB peptidase</fullName>
        <ecNumber evidence="3">3.4.21.-</ecNumber>
    </submittedName>
</protein>
<evidence type="ECO:0000259" key="2">
    <source>
        <dbReference type="PROSITE" id="PS51494"/>
    </source>
</evidence>
<dbReference type="PROSITE" id="PS51494">
    <property type="entry name" value="SPOIVB"/>
    <property type="match status" value="1"/>
</dbReference>
<dbReference type="SUPFAM" id="SSF50156">
    <property type="entry name" value="PDZ domain-like"/>
    <property type="match status" value="1"/>
</dbReference>
<dbReference type="Proteomes" id="UP000004756">
    <property type="component" value="Unassembled WGS sequence"/>
</dbReference>
<sequence length="514" mass="55908">MNEGFGRRDKIKQIENRRSDHTKKEAQNTGFFLFLTVMDRWRSPGRIAAFQEPMGASPCENQQNTRRGGKNMRGNKTFYRWLNRIFWAALTVTVGYSWYYLDTAIPDRISIVQDQKEQFSFPLPINTTLSSESEEVVLGNKSNIPADQITVNGRQPFSMYAENQGSYQVGLKLFGLIKFKDIQVDVVDTRYAVPCGCPIGIYLKSDGIMVIGTGKLTAADGMEVEPAYGILKSGDYIEAFNGKPMNTKEDLMDAVNKTGGEAAVVSVRRGGEQVDVSVNPVKTEDGQYKLGAWVRDDTQGIGTVTYLDLNGNFGALGHGISDSDTGDLVETSKGELYTTQIMGIEKGSIGKPGLLSGVIYYGPGSLMGEINKNTNEGIFGNVNDAFLRQTGMEAMVKGNAEGSGLPEGAMEIACRQEVKPGPATIRSSVSGELRDYDIEIQKVDYNSGHKNKSMVIKVTDPDLIALTGGIVQGMSGSPIIQDGKLAGAVTHVFLQDSTRGYGILIENMLEAAGE</sequence>
<dbReference type="AlphaFoldDB" id="C0CY52"/>
<dbReference type="EC" id="3.4.21.-" evidence="3"/>
<evidence type="ECO:0000256" key="1">
    <source>
        <dbReference type="SAM" id="MobiDB-lite"/>
    </source>
</evidence>
<dbReference type="GO" id="GO:0016787">
    <property type="term" value="F:hydrolase activity"/>
    <property type="evidence" value="ECO:0007669"/>
    <property type="project" value="UniProtKB-KW"/>
</dbReference>
<dbReference type="NCBIfam" id="TIGR02860">
    <property type="entry name" value="spore_IV_B"/>
    <property type="match status" value="1"/>
</dbReference>
<dbReference type="Pfam" id="PF05580">
    <property type="entry name" value="Peptidase_S55"/>
    <property type="match status" value="1"/>
</dbReference>
<dbReference type="HOGENOM" id="CLU_035713_1_0_9"/>
<keyword evidence="4" id="KW-1185">Reference proteome</keyword>
<accession>C0CY52</accession>
<gene>
    <name evidence="3" type="primary">spoIVB</name>
    <name evidence="3" type="ORF">CLOSTASPAR_01928</name>
</gene>
<dbReference type="InterPro" id="IPR008763">
    <property type="entry name" value="Peptidase_S55"/>
</dbReference>
<dbReference type="EMBL" id="ACCJ01000104">
    <property type="protein sequence ID" value="EEG55997.1"/>
    <property type="molecule type" value="Genomic_DNA"/>
</dbReference>